<feature type="compositionally biased region" description="Low complexity" evidence="2">
    <location>
        <begin position="55"/>
        <end position="76"/>
    </location>
</feature>
<feature type="compositionally biased region" description="Low complexity" evidence="2">
    <location>
        <begin position="22"/>
        <end position="32"/>
    </location>
</feature>
<dbReference type="Gene3D" id="1.10.287.1490">
    <property type="match status" value="1"/>
</dbReference>
<dbReference type="OrthoDB" id="5410143at2759"/>
<keyword evidence="4" id="KW-1185">Reference proteome</keyword>
<feature type="compositionally biased region" description="Polar residues" evidence="2">
    <location>
        <begin position="218"/>
        <end position="248"/>
    </location>
</feature>
<comment type="caution">
    <text evidence="3">The sequence shown here is derived from an EMBL/GenBank/DDBJ whole genome shotgun (WGS) entry which is preliminary data.</text>
</comment>
<feature type="compositionally biased region" description="Polar residues" evidence="2">
    <location>
        <begin position="107"/>
        <end position="116"/>
    </location>
</feature>
<feature type="region of interest" description="Disordered" evidence="2">
    <location>
        <begin position="1"/>
        <end position="263"/>
    </location>
</feature>
<feature type="compositionally biased region" description="Low complexity" evidence="2">
    <location>
        <begin position="179"/>
        <end position="195"/>
    </location>
</feature>
<feature type="compositionally biased region" description="Polar residues" evidence="2">
    <location>
        <begin position="77"/>
        <end position="88"/>
    </location>
</feature>
<feature type="compositionally biased region" description="Polar residues" evidence="2">
    <location>
        <begin position="128"/>
        <end position="139"/>
    </location>
</feature>
<feature type="coiled-coil region" evidence="1">
    <location>
        <begin position="616"/>
        <end position="643"/>
    </location>
</feature>
<protein>
    <submittedName>
        <fullName evidence="3">Uncharacterized protein</fullName>
    </submittedName>
</protein>
<evidence type="ECO:0000256" key="2">
    <source>
        <dbReference type="SAM" id="MobiDB-lite"/>
    </source>
</evidence>
<gene>
    <name evidence="3" type="ORF">H072_1245</name>
</gene>
<keyword evidence="1" id="KW-0175">Coiled coil</keyword>
<dbReference type="OMA" id="TQKTQQC"/>
<reference evidence="3 4" key="1">
    <citation type="journal article" date="2013" name="PLoS Genet.">
        <title>Genomic mechanisms accounting for the adaptation to parasitism in nematode-trapping fungi.</title>
        <authorList>
            <person name="Meerupati T."/>
            <person name="Andersson K.M."/>
            <person name="Friman E."/>
            <person name="Kumar D."/>
            <person name="Tunlid A."/>
            <person name="Ahren D."/>
        </authorList>
    </citation>
    <scope>NUCLEOTIDE SEQUENCE [LARGE SCALE GENOMIC DNA]</scope>
    <source>
        <strain evidence="3 4">CBS 200.50</strain>
    </source>
</reference>
<feature type="compositionally biased region" description="Low complexity" evidence="2">
    <location>
        <begin position="140"/>
        <end position="151"/>
    </location>
</feature>
<feature type="coiled-coil region" evidence="1">
    <location>
        <begin position="830"/>
        <end position="1114"/>
    </location>
</feature>
<evidence type="ECO:0000313" key="3">
    <source>
        <dbReference type="EMBL" id="EPS44752.1"/>
    </source>
</evidence>
<organism evidence="3 4">
    <name type="scientific">Dactylellina haptotyla (strain CBS 200.50)</name>
    <name type="common">Nematode-trapping fungus</name>
    <name type="synonym">Monacrosporium haptotylum</name>
    <dbReference type="NCBI Taxonomy" id="1284197"/>
    <lineage>
        <taxon>Eukaryota</taxon>
        <taxon>Fungi</taxon>
        <taxon>Dikarya</taxon>
        <taxon>Ascomycota</taxon>
        <taxon>Pezizomycotina</taxon>
        <taxon>Orbiliomycetes</taxon>
        <taxon>Orbiliales</taxon>
        <taxon>Orbiliaceae</taxon>
        <taxon>Dactylellina</taxon>
    </lineage>
</organism>
<feature type="coiled-coil region" evidence="1">
    <location>
        <begin position="1342"/>
        <end position="1369"/>
    </location>
</feature>
<name>S8CAJ4_DACHA</name>
<sequence>MPWPWTRPKSPTGFLDDVIPPSSLATSATSAANGVASLNNPSSSGARTSGLARQSATTSTSRSTTPTPASSTWPASINHTGRSASSLGFTPEAPIKNHTPRRHSRDTTNLNGSTPPTAFRTAAAIPEEQSTSYSLNGDYSTPSSSSGTPNSRPVRQASTREGDRKAAQSPDLLSRPQHSVESLSSVASSLQSDSLNNHSHHGKRSLSAGSHLAMFPQGQMSPNFSNGRAFSPTPSIGSTNQATVTRSQKAIIPPGSRQSTASEEVCYELPESLEQVNGLNSHEIEERDLRHKAVVELNPVPVPSNHNRTRSTLQSRESMLEAEVARLRKLCDRYKRASVNASSSSIGSVTDSLNLPDVSSAAAGSSEAARVVKVMKVANEHLQKKIDARDTMLADRLAELETIYNRHAIELEQQKQGFQLQFRQASDLHKRELEVAKRRTLEQVEAVRREAEQSNVVVETHQENQQEHLNKIAALQAEIEALKNLEKTQLDGHSAALEELKLQAAEEMVAAKKAWAEAEEGWEIKTEEMRRQLLDERRVADCNCGSESDSNMVDQLKKDHENEIVALKTSIRILEGSRGTTVEQLEEDQRVYRKVSELEASLSSKVRALTAERKTSERLRASLIAADEAKAELQKKKDDADAKLLAQVESHERLLSEAMSGSGTFRTSEVEAIEEELRQATARSIQELTNQKDKYESELEIERARVSQLQEQHETDAQEFDNRITELIKEHIQEKDRSDTVHSAALKVLEKQVKEQMEAEFAAFKSELEERESSLQIAVQERDAKLASSQRNLDEGLQQLRATFDKEKEVLIAEYQVVINAGNRLRDQDQASFRSEKEQLEQLLADAKQERQSLQEQSESNISQVKLEHSREKQTLQTAIEEAKDQLAAQINAFELRLQSELQEAEQRFQIRRNTEKQIEAAKFEEAKAELDRNRGEFYAEIQRLQTENTETKDRAAQVVSELQQQLKDDEECKQQLLDRVAKAETEKDTTEIDLTNIKSRFDGANTALREQTEALRKAEGQIKTLNESNQAARNELENEKRASAQTISELRSQMQNRETIAKDFRNKQLKEIEDLQFQIRTLQTKLEINDIEIESLKETIRQKEGTITVLRDEKSSYGTVWVDEKHALVNKHNQIMEGHLSTIAKLEDTINKMRIRTTEEARAAEAKAAEQQGLVAQWVSSSNRKADEVQRLDRALKEAISKAESFKLDVKALKNDLKQSEKDSKDQKAEIKSLSKDLKSAQDENASLKSHMESSSSSSYRHARQIADLETKMQALAKEIHDSRSEITVHKRTVAKRDSTIRQLEDALQQRGTRNGRASPGPNVSLQASMENGIVPTSTSSNALQRELRESKAEITRLTDKLEMYETEYRHFFEDHEKLKVEHEEGQKTMKVKLDAIIPELEQLRKSKKDLEQRLQSAELRLATSGGLRRGVPDSDGPILRSQSSMSYLRHGEISIGSLNG</sequence>
<reference evidence="4" key="2">
    <citation type="submission" date="2013-04" db="EMBL/GenBank/DDBJ databases">
        <title>Genomic mechanisms accounting for the adaptation to parasitism in nematode-trapping fungi.</title>
        <authorList>
            <person name="Ahren D.G."/>
        </authorList>
    </citation>
    <scope>NUCLEOTIDE SEQUENCE [LARGE SCALE GENOMIC DNA]</scope>
    <source>
        <strain evidence="4">CBS 200.50</strain>
    </source>
</reference>
<feature type="region of interest" description="Disordered" evidence="2">
    <location>
        <begin position="1218"/>
        <end position="1264"/>
    </location>
</feature>
<dbReference type="Proteomes" id="UP000015100">
    <property type="component" value="Unassembled WGS sequence"/>
</dbReference>
<dbReference type="HOGENOM" id="CLU_249489_0_0_1"/>
<feature type="compositionally biased region" description="Basic and acidic residues" evidence="2">
    <location>
        <begin position="1218"/>
        <end position="1243"/>
    </location>
</feature>
<feature type="region of interest" description="Disordered" evidence="2">
    <location>
        <begin position="1309"/>
        <end position="1329"/>
    </location>
</feature>
<feature type="coiled-coil region" evidence="1">
    <location>
        <begin position="430"/>
        <end position="485"/>
    </location>
</feature>
<dbReference type="STRING" id="1284197.S8CAJ4"/>
<dbReference type="EMBL" id="AQGS01000035">
    <property type="protein sequence ID" value="EPS44752.1"/>
    <property type="molecule type" value="Genomic_DNA"/>
</dbReference>
<evidence type="ECO:0000313" key="4">
    <source>
        <dbReference type="Proteomes" id="UP000015100"/>
    </source>
</evidence>
<feature type="region of interest" description="Disordered" evidence="2">
    <location>
        <begin position="1426"/>
        <end position="1445"/>
    </location>
</feature>
<accession>S8CAJ4</accession>
<proteinExistence type="predicted"/>
<feature type="coiled-coil region" evidence="1">
    <location>
        <begin position="678"/>
        <end position="730"/>
    </location>
</feature>
<evidence type="ECO:0000256" key="1">
    <source>
        <dbReference type="SAM" id="Coils"/>
    </source>
</evidence>
<feature type="compositionally biased region" description="Polar residues" evidence="2">
    <location>
        <begin position="36"/>
        <end position="54"/>
    </location>
</feature>